<dbReference type="GO" id="GO:0005829">
    <property type="term" value="C:cytosol"/>
    <property type="evidence" value="ECO:0007669"/>
    <property type="project" value="TreeGrafter"/>
</dbReference>
<dbReference type="STRING" id="1684307.A0A316U3Q9"/>
<sequence>MPSIPASDDDAPRSSSSSSRLPTTAPRPPLTILYASATGTASDLAHRLSRLAQQHHYSPSIHSLSTFPDLPSLHDVLSRSAGPVVFLIATAGNGSFPTAAEPLWKDALSARYQLGAELQGLHFAIFGLGDSSYPRFCWPERMLRKRLVDLGGSELLRGEGDEQHYLGIEGTFQPFLSELFGLLDERHPLPQGLQVLPDDAIMPPTFELRFLDEEPNGESNGSGSVSLQTNGSGVHSASGFAHHDVPTASSSTSSDFEIRWLRTVKNERITSPDHWQDVRRLEFTLPNLDDSELQYEAGDIATLRPANDEGMVDALITRMGWSQHRDRPVGLFDRQGRRIQLPPLSKPLTDVGAIEETMTLHSYLVNHTSPFSPLRPSLFPLLRPFSPKGHLEREKLDEFCTPGDGYEDAMEYGVRTRRTIAEVLDEFQSVQFEPRWAAEVFGGGNEEGEGGMREREFSIACGPSESPRSLTLLISLVSYKTRIREPRVGVLSRWLATLEPSDERLLPVRIRKSTMLKLPASESTPFIAIGPGTGMAPLRGLVRERVARARARKAAAAGAGATSSFQPFGPILLLFGCRAYPHSDALLAREWSDLAYECAQEGLGTIYVRWASSRWDPLEGKTRGKGEKEYVQDLVDQWDHLLATPSVATDAIAGSEGECDARNGVPSPSAVRQGPLIWEWLTAQRATVYLCGSSGNMPQQVRRAFERLVGEFGGLEEDQATRFLDRIEAGGRWREECWS</sequence>
<dbReference type="Gene3D" id="1.20.990.10">
    <property type="entry name" value="NADPH-cytochrome p450 Reductase, Chain A, domain 3"/>
    <property type="match status" value="1"/>
</dbReference>
<dbReference type="SUPFAM" id="SSF52343">
    <property type="entry name" value="Ferredoxin reductase-like, C-terminal NADP-linked domain"/>
    <property type="match status" value="1"/>
</dbReference>
<organism evidence="11 12">
    <name type="scientific">Pseudomicrostroma glucosiphilum</name>
    <dbReference type="NCBI Taxonomy" id="1684307"/>
    <lineage>
        <taxon>Eukaryota</taxon>
        <taxon>Fungi</taxon>
        <taxon>Dikarya</taxon>
        <taxon>Basidiomycota</taxon>
        <taxon>Ustilaginomycotina</taxon>
        <taxon>Exobasidiomycetes</taxon>
        <taxon>Microstromatales</taxon>
        <taxon>Microstromatales incertae sedis</taxon>
        <taxon>Pseudomicrostroma</taxon>
    </lineage>
</organism>
<evidence type="ECO:0000313" key="11">
    <source>
        <dbReference type="EMBL" id="PWN19932.1"/>
    </source>
</evidence>
<dbReference type="InterPro" id="IPR001709">
    <property type="entry name" value="Flavoprot_Pyr_Nucl_cyt_Rdtase"/>
</dbReference>
<accession>A0A316U3Q9</accession>
<evidence type="ECO:0000256" key="6">
    <source>
        <dbReference type="ARBA" id="ARBA00022857"/>
    </source>
</evidence>
<dbReference type="Gene3D" id="3.40.50.80">
    <property type="entry name" value="Nucleotide-binding domain of ferredoxin-NADP reductase (FNR) module"/>
    <property type="match status" value="1"/>
</dbReference>
<evidence type="ECO:0000256" key="1">
    <source>
        <dbReference type="ARBA" id="ARBA00001917"/>
    </source>
</evidence>
<evidence type="ECO:0000256" key="7">
    <source>
        <dbReference type="ARBA" id="ARBA00023002"/>
    </source>
</evidence>
<name>A0A316U3Q9_9BASI</name>
<dbReference type="OrthoDB" id="1856718at2759"/>
<evidence type="ECO:0000256" key="5">
    <source>
        <dbReference type="ARBA" id="ARBA00022827"/>
    </source>
</evidence>
<dbReference type="SUPFAM" id="SSF52218">
    <property type="entry name" value="Flavoproteins"/>
    <property type="match status" value="1"/>
</dbReference>
<keyword evidence="7" id="KW-0560">Oxidoreductase</keyword>
<dbReference type="InterPro" id="IPR017927">
    <property type="entry name" value="FAD-bd_FR_type"/>
</dbReference>
<dbReference type="InterPro" id="IPR008254">
    <property type="entry name" value="Flavodoxin/NO_synth"/>
</dbReference>
<dbReference type="AlphaFoldDB" id="A0A316U3Q9"/>
<dbReference type="Proteomes" id="UP000245942">
    <property type="component" value="Unassembled WGS sequence"/>
</dbReference>
<dbReference type="GeneID" id="37014450"/>
<dbReference type="Pfam" id="PF00258">
    <property type="entry name" value="Flavodoxin_1"/>
    <property type="match status" value="1"/>
</dbReference>
<dbReference type="EMBL" id="KZ819329">
    <property type="protein sequence ID" value="PWN19932.1"/>
    <property type="molecule type" value="Genomic_DNA"/>
</dbReference>
<comment type="cofactor">
    <cofactor evidence="1">
        <name>FMN</name>
        <dbReference type="ChEBI" id="CHEBI:58210"/>
    </cofactor>
</comment>
<keyword evidence="6" id="KW-0521">NADP</keyword>
<dbReference type="PRINTS" id="PR00371">
    <property type="entry name" value="FPNCR"/>
</dbReference>
<evidence type="ECO:0000313" key="12">
    <source>
        <dbReference type="Proteomes" id="UP000245942"/>
    </source>
</evidence>
<evidence type="ECO:0000259" key="10">
    <source>
        <dbReference type="PROSITE" id="PS51384"/>
    </source>
</evidence>
<dbReference type="PANTHER" id="PTHR19384:SF10">
    <property type="entry name" value="NADPH-DEPENDENT DIFLAVIN OXIDOREDUCTASE 1"/>
    <property type="match status" value="1"/>
</dbReference>
<dbReference type="SUPFAM" id="SSF63380">
    <property type="entry name" value="Riboflavin synthase domain-like"/>
    <property type="match status" value="1"/>
</dbReference>
<evidence type="ECO:0000259" key="9">
    <source>
        <dbReference type="PROSITE" id="PS50902"/>
    </source>
</evidence>
<protein>
    <submittedName>
        <fullName evidence="11">Riboflavin synthase domain-like protein</fullName>
    </submittedName>
</protein>
<dbReference type="PROSITE" id="PS50902">
    <property type="entry name" value="FLAVODOXIN_LIKE"/>
    <property type="match status" value="1"/>
</dbReference>
<dbReference type="RefSeq" id="XP_025347092.1">
    <property type="nucleotide sequence ID" value="XM_025492716.1"/>
</dbReference>
<dbReference type="InterPro" id="IPR023173">
    <property type="entry name" value="NADPH_Cyt_P450_Rdtase_alpha"/>
</dbReference>
<feature type="compositionally biased region" description="Polar residues" evidence="8">
    <location>
        <begin position="217"/>
        <end position="235"/>
    </location>
</feature>
<dbReference type="GO" id="GO:0016491">
    <property type="term" value="F:oxidoreductase activity"/>
    <property type="evidence" value="ECO:0007669"/>
    <property type="project" value="UniProtKB-KW"/>
</dbReference>
<dbReference type="InterPro" id="IPR003097">
    <property type="entry name" value="CysJ-like_FAD-binding"/>
</dbReference>
<dbReference type="InterPro" id="IPR029039">
    <property type="entry name" value="Flavoprotein-like_sf"/>
</dbReference>
<evidence type="ECO:0000256" key="3">
    <source>
        <dbReference type="ARBA" id="ARBA00022630"/>
    </source>
</evidence>
<keyword evidence="3" id="KW-0285">Flavoprotein</keyword>
<dbReference type="Pfam" id="PF00667">
    <property type="entry name" value="FAD_binding_1"/>
    <property type="match status" value="1"/>
</dbReference>
<feature type="compositionally biased region" description="Low complexity" evidence="8">
    <location>
        <begin position="13"/>
        <end position="24"/>
    </location>
</feature>
<reference evidence="11 12" key="1">
    <citation type="journal article" date="2018" name="Mol. Biol. Evol.">
        <title>Broad Genomic Sampling Reveals a Smut Pathogenic Ancestry of the Fungal Clade Ustilaginomycotina.</title>
        <authorList>
            <person name="Kijpornyongpan T."/>
            <person name="Mondo S.J."/>
            <person name="Barry K."/>
            <person name="Sandor L."/>
            <person name="Lee J."/>
            <person name="Lipzen A."/>
            <person name="Pangilinan J."/>
            <person name="LaButti K."/>
            <person name="Hainaut M."/>
            <person name="Henrissat B."/>
            <person name="Grigoriev I.V."/>
            <person name="Spatafora J.W."/>
            <person name="Aime M.C."/>
        </authorList>
    </citation>
    <scope>NUCLEOTIDE SEQUENCE [LARGE SCALE GENOMIC DNA]</scope>
    <source>
        <strain evidence="11 12">MCA 4718</strain>
    </source>
</reference>
<feature type="region of interest" description="Disordered" evidence="8">
    <location>
        <begin position="1"/>
        <end position="28"/>
    </location>
</feature>
<feature type="domain" description="FAD-binding FR-type" evidence="10">
    <location>
        <begin position="256"/>
        <end position="526"/>
    </location>
</feature>
<dbReference type="GO" id="GO:0050660">
    <property type="term" value="F:flavin adenine dinucleotide binding"/>
    <property type="evidence" value="ECO:0007669"/>
    <property type="project" value="TreeGrafter"/>
</dbReference>
<dbReference type="Gene3D" id="3.40.50.360">
    <property type="match status" value="1"/>
</dbReference>
<evidence type="ECO:0000256" key="8">
    <source>
        <dbReference type="SAM" id="MobiDB-lite"/>
    </source>
</evidence>
<dbReference type="PROSITE" id="PS51384">
    <property type="entry name" value="FAD_FR"/>
    <property type="match status" value="1"/>
</dbReference>
<dbReference type="PANTHER" id="PTHR19384">
    <property type="entry name" value="NITRIC OXIDE SYNTHASE-RELATED"/>
    <property type="match status" value="1"/>
</dbReference>
<feature type="region of interest" description="Disordered" evidence="8">
    <location>
        <begin position="212"/>
        <end position="236"/>
    </location>
</feature>
<dbReference type="GO" id="GO:0010181">
    <property type="term" value="F:FMN binding"/>
    <property type="evidence" value="ECO:0007669"/>
    <property type="project" value="InterPro"/>
</dbReference>
<keyword evidence="4" id="KW-0288">FMN</keyword>
<evidence type="ECO:0000256" key="4">
    <source>
        <dbReference type="ARBA" id="ARBA00022643"/>
    </source>
</evidence>
<dbReference type="InterPro" id="IPR017938">
    <property type="entry name" value="Riboflavin_synthase-like_b-brl"/>
</dbReference>
<gene>
    <name evidence="11" type="ORF">BCV69DRAFT_283461</name>
</gene>
<dbReference type="PRINTS" id="PR00369">
    <property type="entry name" value="FLAVODOXIN"/>
</dbReference>
<feature type="domain" description="Flavodoxin-like" evidence="9">
    <location>
        <begin position="30"/>
        <end position="180"/>
    </location>
</feature>
<comment type="cofactor">
    <cofactor evidence="2">
        <name>FAD</name>
        <dbReference type="ChEBI" id="CHEBI:57692"/>
    </cofactor>
</comment>
<keyword evidence="12" id="KW-1185">Reference proteome</keyword>
<dbReference type="InterPro" id="IPR039261">
    <property type="entry name" value="FNR_nucleotide-bd"/>
</dbReference>
<keyword evidence="5" id="KW-0274">FAD</keyword>
<proteinExistence type="predicted"/>
<dbReference type="InterPro" id="IPR001094">
    <property type="entry name" value="Flavdoxin-like"/>
</dbReference>
<dbReference type="Gene3D" id="2.40.30.10">
    <property type="entry name" value="Translation factors"/>
    <property type="match status" value="1"/>
</dbReference>
<evidence type="ECO:0000256" key="2">
    <source>
        <dbReference type="ARBA" id="ARBA00001974"/>
    </source>
</evidence>